<feature type="region of interest" description="Disordered" evidence="1">
    <location>
        <begin position="274"/>
        <end position="294"/>
    </location>
</feature>
<protein>
    <submittedName>
        <fullName evidence="2">(Perigord truffle) hypothetical protein</fullName>
    </submittedName>
</protein>
<accession>D5GMN5</accession>
<gene>
    <name evidence="2" type="ORF">GSTUM_00010830001</name>
</gene>
<feature type="compositionally biased region" description="Basic and acidic residues" evidence="1">
    <location>
        <begin position="167"/>
        <end position="182"/>
    </location>
</feature>
<reference evidence="2 3" key="1">
    <citation type="journal article" date="2010" name="Nature">
        <title>Perigord black truffle genome uncovers evolutionary origins and mechanisms of symbiosis.</title>
        <authorList>
            <person name="Martin F."/>
            <person name="Kohler A."/>
            <person name="Murat C."/>
            <person name="Balestrini R."/>
            <person name="Coutinho P.M."/>
            <person name="Jaillon O."/>
            <person name="Montanini B."/>
            <person name="Morin E."/>
            <person name="Noel B."/>
            <person name="Percudani R."/>
            <person name="Porcel B."/>
            <person name="Rubini A."/>
            <person name="Amicucci A."/>
            <person name="Amselem J."/>
            <person name="Anthouard V."/>
            <person name="Arcioni S."/>
            <person name="Artiguenave F."/>
            <person name="Aury J.M."/>
            <person name="Ballario P."/>
            <person name="Bolchi A."/>
            <person name="Brenna A."/>
            <person name="Brun A."/>
            <person name="Buee M."/>
            <person name="Cantarel B."/>
            <person name="Chevalier G."/>
            <person name="Couloux A."/>
            <person name="Da Silva C."/>
            <person name="Denoeud F."/>
            <person name="Duplessis S."/>
            <person name="Ghignone S."/>
            <person name="Hilselberger B."/>
            <person name="Iotti M."/>
            <person name="Marcais B."/>
            <person name="Mello A."/>
            <person name="Miranda M."/>
            <person name="Pacioni G."/>
            <person name="Quesneville H."/>
            <person name="Riccioni C."/>
            <person name="Ruotolo R."/>
            <person name="Splivallo R."/>
            <person name="Stocchi V."/>
            <person name="Tisserant E."/>
            <person name="Viscomi A.R."/>
            <person name="Zambonelli A."/>
            <person name="Zampieri E."/>
            <person name="Henrissat B."/>
            <person name="Lebrun M.H."/>
            <person name="Paolocci F."/>
            <person name="Bonfante P."/>
            <person name="Ottonello S."/>
            <person name="Wincker P."/>
        </authorList>
    </citation>
    <scope>NUCLEOTIDE SEQUENCE [LARGE SCALE GENOMIC DNA]</scope>
    <source>
        <strain evidence="2 3">Mel28</strain>
    </source>
</reference>
<dbReference type="RefSeq" id="XP_002841587.1">
    <property type="nucleotide sequence ID" value="XM_002841541.1"/>
</dbReference>
<feature type="compositionally biased region" description="Polar residues" evidence="1">
    <location>
        <begin position="143"/>
        <end position="156"/>
    </location>
</feature>
<feature type="compositionally biased region" description="Polar residues" evidence="1">
    <location>
        <begin position="40"/>
        <end position="49"/>
    </location>
</feature>
<dbReference type="KEGG" id="tml:GSTUM_00010830001"/>
<dbReference type="InParanoid" id="D5GMN5"/>
<dbReference type="GeneID" id="9185114"/>
<feature type="compositionally biased region" description="Basic and acidic residues" evidence="1">
    <location>
        <begin position="71"/>
        <end position="86"/>
    </location>
</feature>
<evidence type="ECO:0000313" key="2">
    <source>
        <dbReference type="EMBL" id="CAZ85778.1"/>
    </source>
</evidence>
<dbReference type="AlphaFoldDB" id="D5GMN5"/>
<feature type="compositionally biased region" description="Low complexity" evidence="1">
    <location>
        <begin position="116"/>
        <end position="127"/>
    </location>
</feature>
<organism evidence="2 3">
    <name type="scientific">Tuber melanosporum (strain Mel28)</name>
    <name type="common">Perigord black truffle</name>
    <dbReference type="NCBI Taxonomy" id="656061"/>
    <lineage>
        <taxon>Eukaryota</taxon>
        <taxon>Fungi</taxon>
        <taxon>Dikarya</taxon>
        <taxon>Ascomycota</taxon>
        <taxon>Pezizomycotina</taxon>
        <taxon>Pezizomycetes</taxon>
        <taxon>Pezizales</taxon>
        <taxon>Tuberaceae</taxon>
        <taxon>Tuber</taxon>
    </lineage>
</organism>
<feature type="region of interest" description="Disordered" evidence="1">
    <location>
        <begin position="40"/>
        <end position="232"/>
    </location>
</feature>
<keyword evidence="3" id="KW-1185">Reference proteome</keyword>
<dbReference type="EMBL" id="FN430357">
    <property type="protein sequence ID" value="CAZ85778.1"/>
    <property type="molecule type" value="Genomic_DNA"/>
</dbReference>
<proteinExistence type="predicted"/>
<name>D5GMN5_TUBMM</name>
<feature type="compositionally biased region" description="Pro residues" evidence="1">
    <location>
        <begin position="216"/>
        <end position="225"/>
    </location>
</feature>
<sequence length="731" mass="80374">MNDGGDGIIITSSKPEGVSIEEFIQQSGLAMRVPNELTLNNHNNASTGNLAIPPPIVDPNGNRYSSPTRLSPERTMDDRLSPERDLGLTLPRLPSSRHVSPARETSPQLPSPDPSEPSYTPAPTAPSMTPPSTIPPSSFGSTNRAPSTAGTENSFEFLSGYEPVPPSERHKQWHRDQRRDIFHPTPTSAFRPNADLPHPITPHLLRYYPYGGQNAPAPPPPPQSQPQPQVQRGEEFMMTRRYEQELPPPGQSPSPFRGQGGIYESRFSARGQMVSASSGGHYRSSSSDVSVGGSSCSGIPSFARELEPRGWRFDPILTESSHHSSQPGSVQRKPDSIASVYANEFASQLDLILRSFKRPLVTLIFLGFFGVIISILMQNLNAASQFPGPFSPYNPNSSFRHASYADFPTLMNIESSFEKIVDSAAGGSALARVMKQSEMAVSDLSTVVRYSELKCKETLAERLDVFAKDAKMNVRALQGFGSKVGGVLDQLLSINQYALLQLTTIQHQSHHQSFLTKLLNPIKSLLTSTPTPDSTDPQTHARISETFNKAAEVLESNLRLLVSDGETIFTSLTALTEQHKPIYDEIVREVVDIKKEEALVLSSLWTRFGGNAAQRKNFRENAQLLAVIGSYEEQARGYVESTVLELDRMTADLELLRRRVAEPLLVEGASAGVGRAGDKARGAQIPLSVHIEAIEGAVTRLVRKRAQRREREGNWIDKMEGARKEEILVES</sequence>
<evidence type="ECO:0000313" key="3">
    <source>
        <dbReference type="Proteomes" id="UP000006911"/>
    </source>
</evidence>
<evidence type="ECO:0000256" key="1">
    <source>
        <dbReference type="SAM" id="MobiDB-lite"/>
    </source>
</evidence>
<dbReference type="HOGENOM" id="CLU_379066_0_0_1"/>
<dbReference type="eggNOG" id="ENOG502SKYR">
    <property type="taxonomic scope" value="Eukaryota"/>
</dbReference>
<dbReference type="Proteomes" id="UP000006911">
    <property type="component" value="Unassembled WGS sequence"/>
</dbReference>
<dbReference type="STRING" id="656061.D5GMN5"/>